<dbReference type="Proteomes" id="UP000198284">
    <property type="component" value="Unassembled WGS sequence"/>
</dbReference>
<evidence type="ECO:0008006" key="4">
    <source>
        <dbReference type="Google" id="ProtNLM"/>
    </source>
</evidence>
<feature type="compositionally biased region" description="Low complexity" evidence="1">
    <location>
        <begin position="1"/>
        <end position="17"/>
    </location>
</feature>
<dbReference type="RefSeq" id="WP_143131195.1">
    <property type="nucleotide sequence ID" value="NZ_FZOT01000004.1"/>
</dbReference>
<dbReference type="InterPro" id="IPR029058">
    <property type="entry name" value="AB_hydrolase_fold"/>
</dbReference>
<dbReference type="EMBL" id="FZOT01000004">
    <property type="protein sequence ID" value="SNS63704.1"/>
    <property type="molecule type" value="Genomic_DNA"/>
</dbReference>
<reference evidence="2 3" key="1">
    <citation type="submission" date="2017-06" db="EMBL/GenBank/DDBJ databases">
        <authorList>
            <person name="Kim H.J."/>
            <person name="Triplett B.A."/>
        </authorList>
    </citation>
    <scope>NUCLEOTIDE SEQUENCE [LARGE SCALE GENOMIC DNA]</scope>
    <source>
        <strain evidence="2 3">U15</strain>
    </source>
</reference>
<dbReference type="SUPFAM" id="SSF53474">
    <property type="entry name" value="alpha/beta-Hydrolases"/>
    <property type="match status" value="1"/>
</dbReference>
<evidence type="ECO:0000313" key="2">
    <source>
        <dbReference type="EMBL" id="SNS63704.1"/>
    </source>
</evidence>
<protein>
    <recommendedName>
        <fullName evidence="4">Alpha/beta hydrolase</fullName>
    </recommendedName>
</protein>
<organism evidence="2 3">
    <name type="scientific">Noviherbaspirillum humi</name>
    <dbReference type="NCBI Taxonomy" id="1688639"/>
    <lineage>
        <taxon>Bacteria</taxon>
        <taxon>Pseudomonadati</taxon>
        <taxon>Pseudomonadota</taxon>
        <taxon>Betaproteobacteria</taxon>
        <taxon>Burkholderiales</taxon>
        <taxon>Oxalobacteraceae</taxon>
        <taxon>Noviherbaspirillum</taxon>
    </lineage>
</organism>
<keyword evidence="3" id="KW-1185">Reference proteome</keyword>
<accession>A0A239G6N1</accession>
<name>A0A239G6N1_9BURK</name>
<gene>
    <name evidence="2" type="ORF">SAMN06265795_104235</name>
</gene>
<evidence type="ECO:0000313" key="3">
    <source>
        <dbReference type="Proteomes" id="UP000198284"/>
    </source>
</evidence>
<dbReference type="AlphaFoldDB" id="A0A239G6N1"/>
<sequence length="458" mass="49448">MPAAFAAEPAKAEPAPQEEARAQDSRVFTVDEAALPFSSLPGSSVETDRWTGILNGAGYRIEVPKNWNGRLVMYAHGFAEADPRLVVNDPPIRRHLIERGYAWAASSFSRNNYDVRAGIEDTNALAAAFTAIAAGHGRALAAPNRTYIVGGSMGGHVAAAAVERETQETAVNKYRYHGALSLCGVVGDTELLSYFTAYQMAAQYLGGAPAAAYPVSNFAAIEGALKDRLWNVYPLQPTEAGRKLRAALVQLSGGARPIAEDSFGLEPVQDHLWEWFGSDGTAGGILNRNASDTTGLVYQLDADPSLSPEELAMNGQILRVTAAPDANRRRTDGLRWIPKVNGQFDVPVVSLHTLGDLFVPFRMQQIYRQRAIDNGSAGWLVQRSIRSPGHCDFTVAELVEAFDALVNWEQHGAKPAGDDVASPAVVAQPRYGCAFTKNEFGRDDAPEVALVRRLLPSC</sequence>
<feature type="region of interest" description="Disordered" evidence="1">
    <location>
        <begin position="1"/>
        <end position="23"/>
    </location>
</feature>
<dbReference type="OrthoDB" id="7197847at2"/>
<evidence type="ECO:0000256" key="1">
    <source>
        <dbReference type="SAM" id="MobiDB-lite"/>
    </source>
</evidence>
<proteinExistence type="predicted"/>
<dbReference type="Gene3D" id="3.40.50.1820">
    <property type="entry name" value="alpha/beta hydrolase"/>
    <property type="match status" value="1"/>
</dbReference>